<dbReference type="SUPFAM" id="SSF82544">
    <property type="entry name" value="GckA/TtuD-like"/>
    <property type="match status" value="1"/>
</dbReference>
<dbReference type="Proteomes" id="UP000178170">
    <property type="component" value="Unassembled WGS sequence"/>
</dbReference>
<feature type="domain" description="MOFRL-associated" evidence="3">
    <location>
        <begin position="58"/>
        <end position="271"/>
    </location>
</feature>
<comment type="caution">
    <text evidence="4">The sequence shown here is derived from an EMBL/GenBank/DDBJ whole genome shotgun (WGS) entry which is preliminary data.</text>
</comment>
<dbReference type="AlphaFoldDB" id="A0A1G2QWC7"/>
<dbReference type="InterPro" id="IPR039760">
    <property type="entry name" value="MOFRL_protein"/>
</dbReference>
<dbReference type="Pfam" id="PF05161">
    <property type="entry name" value="MOFRL"/>
    <property type="match status" value="1"/>
</dbReference>
<dbReference type="InterPro" id="IPR007835">
    <property type="entry name" value="MOFRL"/>
</dbReference>
<protein>
    <recommendedName>
        <fullName evidence="6">Glycerate kinase</fullName>
    </recommendedName>
</protein>
<dbReference type="PANTHER" id="PTHR12227">
    <property type="entry name" value="GLYCERATE KINASE"/>
    <property type="match status" value="1"/>
</dbReference>
<dbReference type="Pfam" id="PF13660">
    <property type="entry name" value="DUF4147"/>
    <property type="match status" value="1"/>
</dbReference>
<dbReference type="InterPro" id="IPR038614">
    <property type="entry name" value="GK_N_sf"/>
</dbReference>
<dbReference type="PANTHER" id="PTHR12227:SF0">
    <property type="entry name" value="GLYCERATE KINASE"/>
    <property type="match status" value="1"/>
</dbReference>
<evidence type="ECO:0000313" key="4">
    <source>
        <dbReference type="EMBL" id="OHA64914.1"/>
    </source>
</evidence>
<dbReference type="Gene3D" id="3.40.50.10180">
    <property type="entry name" value="Glycerate kinase, MOFRL-like N-terminal domain"/>
    <property type="match status" value="1"/>
</dbReference>
<evidence type="ECO:0000259" key="3">
    <source>
        <dbReference type="Pfam" id="PF13660"/>
    </source>
</evidence>
<evidence type="ECO:0000259" key="2">
    <source>
        <dbReference type="Pfam" id="PF05161"/>
    </source>
</evidence>
<reference evidence="4 5" key="1">
    <citation type="journal article" date="2016" name="Nat. Commun.">
        <title>Thousands of microbial genomes shed light on interconnected biogeochemical processes in an aquifer system.</title>
        <authorList>
            <person name="Anantharaman K."/>
            <person name="Brown C.T."/>
            <person name="Hug L.A."/>
            <person name="Sharon I."/>
            <person name="Castelle C.J."/>
            <person name="Probst A.J."/>
            <person name="Thomas B.C."/>
            <person name="Singh A."/>
            <person name="Wilkins M.J."/>
            <person name="Karaoz U."/>
            <person name="Brodie E.L."/>
            <person name="Williams K.H."/>
            <person name="Hubbard S.S."/>
            <person name="Banfield J.F."/>
        </authorList>
    </citation>
    <scope>NUCLEOTIDE SEQUENCE [LARGE SCALE GENOMIC DNA]</scope>
</reference>
<dbReference type="InterPro" id="IPR025286">
    <property type="entry name" value="MOFRL_assoc_dom"/>
</dbReference>
<proteinExistence type="predicted"/>
<dbReference type="EMBL" id="MHTS01000005">
    <property type="protein sequence ID" value="OHA64914.1"/>
    <property type="molecule type" value="Genomic_DNA"/>
</dbReference>
<dbReference type="GO" id="GO:0005737">
    <property type="term" value="C:cytoplasm"/>
    <property type="evidence" value="ECO:0007669"/>
    <property type="project" value="TreeGrafter"/>
</dbReference>
<dbReference type="Gene3D" id="3.40.1480.10">
    <property type="entry name" value="MOFRL domain"/>
    <property type="match status" value="1"/>
</dbReference>
<sequence length="473" mass="51979">MHLPFTRKQKKLLKRGSAKEFLLDGLHVLEYERSVYNGRMQKIQNLSELAKTPLRKAALEIAEAGLQAIDTRKVVEEGLAKLNLPLDSSERLFVVGIGKCATQGVLALEKVLGAKITDGLVLDIQEGQFQKVRFLQGDHPFSTERDQEATKAIIAFLKQMTENDVVLFLISGGGSALLCQPEKHTCEHEEEIIKHLFTKGVAIQELNIVRKHLSLARGGYLAEYAYPAKVISLIFSDVPGNDVGVVSSGPTMFDKSTRDDAKEVLEKYGVGQYEKFLIETPKDKKYFEKVQNILFVSNRTALYAMAQKAKELGFEPHIKTAELTGEARDIAKELVEEMHEAPSKSVLLYGGETTVTVKKAGPPRLARESASAQGESGEAGEGGRNLELALSALKFVQGGELLLSFASDGRDNTEYAGAIADSVAKEHAAKKHLEVEEYLEENKSFSFFEETGDYVVTGNTGSNVSDLIIAIKE</sequence>
<dbReference type="InterPro" id="IPR037035">
    <property type="entry name" value="GK-like_C_sf"/>
</dbReference>
<name>A0A1G2QWC7_9BACT</name>
<evidence type="ECO:0000313" key="5">
    <source>
        <dbReference type="Proteomes" id="UP000178170"/>
    </source>
</evidence>
<evidence type="ECO:0008006" key="6">
    <source>
        <dbReference type="Google" id="ProtNLM"/>
    </source>
</evidence>
<evidence type="ECO:0000256" key="1">
    <source>
        <dbReference type="SAM" id="MobiDB-lite"/>
    </source>
</evidence>
<gene>
    <name evidence="4" type="ORF">A2843_02600</name>
</gene>
<feature type="domain" description="MOFRL" evidence="2">
    <location>
        <begin position="346"/>
        <end position="466"/>
    </location>
</feature>
<feature type="region of interest" description="Disordered" evidence="1">
    <location>
        <begin position="361"/>
        <end position="381"/>
    </location>
</feature>
<dbReference type="GO" id="GO:0008887">
    <property type="term" value="F:glycerate kinase activity"/>
    <property type="evidence" value="ECO:0007669"/>
    <property type="project" value="InterPro"/>
</dbReference>
<accession>A0A1G2QWC7</accession>
<organism evidence="4 5">
    <name type="scientific">Candidatus Wildermuthbacteria bacterium RIFCSPHIGHO2_01_FULL_48_27b</name>
    <dbReference type="NCBI Taxonomy" id="1802447"/>
    <lineage>
        <taxon>Bacteria</taxon>
        <taxon>Candidatus Wildermuthiibacteriota</taxon>
    </lineage>
</organism>